<dbReference type="SUPFAM" id="SSF46689">
    <property type="entry name" value="Homeodomain-like"/>
    <property type="match status" value="1"/>
</dbReference>
<accession>U1FI28</accession>
<protein>
    <submittedName>
        <fullName evidence="6">DNA-binding helix-turn-helix protein</fullName>
    </submittedName>
</protein>
<dbReference type="GO" id="GO:0043565">
    <property type="term" value="F:sequence-specific DNA binding"/>
    <property type="evidence" value="ECO:0007669"/>
    <property type="project" value="InterPro"/>
</dbReference>
<dbReference type="EMBL" id="AVQI01000079">
    <property type="protein sequence ID" value="ERJ98913.1"/>
    <property type="molecule type" value="Genomic_DNA"/>
</dbReference>
<feature type="transmembrane region" description="Helical" evidence="4">
    <location>
        <begin position="314"/>
        <end position="335"/>
    </location>
</feature>
<dbReference type="PATRIC" id="fig|1125725.3.peg.2644"/>
<evidence type="ECO:0000256" key="2">
    <source>
        <dbReference type="ARBA" id="ARBA00023125"/>
    </source>
</evidence>
<dbReference type="EMBL" id="AUZJ01000071">
    <property type="protein sequence ID" value="ERF59393.1"/>
    <property type="molecule type" value="Genomic_DNA"/>
</dbReference>
<dbReference type="InterPro" id="IPR020449">
    <property type="entry name" value="Tscrpt_reg_AraC-type_HTH"/>
</dbReference>
<dbReference type="InterPro" id="IPR018060">
    <property type="entry name" value="HTH_AraC"/>
</dbReference>
<evidence type="ECO:0000256" key="1">
    <source>
        <dbReference type="ARBA" id="ARBA00023015"/>
    </source>
</evidence>
<dbReference type="PRINTS" id="PR00032">
    <property type="entry name" value="HTHARAC"/>
</dbReference>
<keyword evidence="9" id="KW-1185">Reference proteome</keyword>
<keyword evidence="2 6" id="KW-0238">DNA-binding</keyword>
<dbReference type="Proteomes" id="UP000016646">
    <property type="component" value="Unassembled WGS sequence"/>
</dbReference>
<evidence type="ECO:0000256" key="4">
    <source>
        <dbReference type="SAM" id="Phobius"/>
    </source>
</evidence>
<dbReference type="Proteomes" id="UP000016412">
    <property type="component" value="Unassembled WGS sequence"/>
</dbReference>
<dbReference type="InterPro" id="IPR009057">
    <property type="entry name" value="Homeodomain-like_sf"/>
</dbReference>
<dbReference type="InterPro" id="IPR018062">
    <property type="entry name" value="HTH_AraC-typ_CS"/>
</dbReference>
<feature type="domain" description="HTH araC/xylS-type" evidence="5">
    <location>
        <begin position="665"/>
        <end position="764"/>
    </location>
</feature>
<dbReference type="PANTHER" id="PTHR43280:SF2">
    <property type="entry name" value="HTH-TYPE TRANSCRIPTIONAL REGULATOR EXSA"/>
    <property type="match status" value="1"/>
</dbReference>
<gene>
    <name evidence="7" type="ORF">HMPREF0860_1880</name>
    <name evidence="6" type="ORF">HMPREF1325_0895</name>
</gene>
<dbReference type="eggNOG" id="COG2207">
    <property type="taxonomic scope" value="Bacteria"/>
</dbReference>
<evidence type="ECO:0000256" key="3">
    <source>
        <dbReference type="ARBA" id="ARBA00023163"/>
    </source>
</evidence>
<sequence>MLKKRRVCAILIKSRFLLSMSMKSSTSYYAAFTWLFHFLTAALSFVVVVAILSAAHEKMVLRAISNMTGELVQYADSTAKQVHTMLTACTYQNFYNPQVTKLRTQADVSNFDAILAIRVLNSFTSSNGFIDSVYVYNARRAYVYSTKETGSDTCGDFPDRGAVELLTSKDASYPYLIWRGDVYSLIISETDARGVCTNAMMVNFDAKEFNKLYFQFPYDNCVLYRLDTDEIVFPDVVSENTASCDFSAIRNASALSGYITVKPRASGYAAGKKVRDTSFIYSYLADPQLYYIRCIDADRLSYELESFRTTAVQVAAIILVSWLFVSLLILIRFYVPLKKVVNFFAVQTGQNASGEDAVFNNIDQYLQKELVSKEASASILKREYLKQLLTSPAPDDVDLQTAFSGCETELDTLHPLYIVLTASEFLPGVERTAAQPASTAAEKSAAESVKCAPAETARQGDAPCAAERVAVDDLFAFIVQFSSEEKASAYFERIAGNEKAFAVISEKICGACDMYRSFTRLRELYAARIFYREKGAAYERYIDTRKSGMRYPEAIEAKLMQALRAGNRAAAEASYGDTVRELCEYRYAAIVFNLKRLYVNLTAALDGTPSAEKEERLYDSADRIALVIEQAKVISDIEAEYYALMEKICAQSEEQHKQKQKKTAERIKRIVDEQLYDAQLSSKAIADSLGLSDTYVSKLFKASENISIANYINEARMAHAKRLLLETDLTIKEIAERIGISNGQYFYVLFRKYFGASPAQFRMRPEQLTEKAYGDD</sequence>
<dbReference type="PANTHER" id="PTHR43280">
    <property type="entry name" value="ARAC-FAMILY TRANSCRIPTIONAL REGULATOR"/>
    <property type="match status" value="1"/>
</dbReference>
<evidence type="ECO:0000313" key="6">
    <source>
        <dbReference type="EMBL" id="ERF59393.1"/>
    </source>
</evidence>
<dbReference type="AlphaFoldDB" id="U1FI28"/>
<evidence type="ECO:0000313" key="9">
    <source>
        <dbReference type="Proteomes" id="UP000016646"/>
    </source>
</evidence>
<evidence type="ECO:0000313" key="7">
    <source>
        <dbReference type="EMBL" id="ERJ98913.1"/>
    </source>
</evidence>
<keyword evidence="4" id="KW-0472">Membrane</keyword>
<keyword evidence="4" id="KW-1133">Transmembrane helix</keyword>
<evidence type="ECO:0000259" key="5">
    <source>
        <dbReference type="PROSITE" id="PS01124"/>
    </source>
</evidence>
<name>U1FI28_TRESO</name>
<keyword evidence="1" id="KW-0805">Transcription regulation</keyword>
<reference evidence="8 9" key="1">
    <citation type="submission" date="2013-08" db="EMBL/GenBank/DDBJ databases">
        <authorList>
            <person name="Durkin A.S."/>
            <person name="Haft D.R."/>
            <person name="McCorrison J."/>
            <person name="Torralba M."/>
            <person name="Gillis M."/>
            <person name="Haft D.H."/>
            <person name="Methe B."/>
            <person name="Sutton G."/>
            <person name="Nelson K.E."/>
        </authorList>
    </citation>
    <scope>NUCLEOTIDE SEQUENCE [LARGE SCALE GENOMIC DNA]</scope>
    <source>
        <strain evidence="7 9">ATCC 35536</strain>
        <strain evidence="6 8">VPI DR56BR1116</strain>
    </source>
</reference>
<comment type="caution">
    <text evidence="6">The sequence shown here is derived from an EMBL/GenBank/DDBJ whole genome shotgun (WGS) entry which is preliminary data.</text>
</comment>
<feature type="transmembrane region" description="Helical" evidence="4">
    <location>
        <begin position="33"/>
        <end position="55"/>
    </location>
</feature>
<dbReference type="Pfam" id="PF12833">
    <property type="entry name" value="HTH_18"/>
    <property type="match status" value="1"/>
</dbReference>
<evidence type="ECO:0000313" key="8">
    <source>
        <dbReference type="Proteomes" id="UP000016412"/>
    </source>
</evidence>
<organism evidence="6 8">
    <name type="scientific">Treponema socranskii subsp. socranskii VPI DR56BR1116 = ATCC 35536</name>
    <dbReference type="NCBI Taxonomy" id="1125725"/>
    <lineage>
        <taxon>Bacteria</taxon>
        <taxon>Pseudomonadati</taxon>
        <taxon>Spirochaetota</taxon>
        <taxon>Spirochaetia</taxon>
        <taxon>Spirochaetales</taxon>
        <taxon>Treponemataceae</taxon>
        <taxon>Treponema</taxon>
    </lineage>
</organism>
<dbReference type="STRING" id="1125725.HMPREF1325_0895"/>
<proteinExistence type="predicted"/>
<keyword evidence="4" id="KW-0812">Transmembrane</keyword>
<keyword evidence="3" id="KW-0804">Transcription</keyword>
<dbReference type="PROSITE" id="PS00041">
    <property type="entry name" value="HTH_ARAC_FAMILY_1"/>
    <property type="match status" value="1"/>
</dbReference>
<dbReference type="GO" id="GO:0003700">
    <property type="term" value="F:DNA-binding transcription factor activity"/>
    <property type="evidence" value="ECO:0007669"/>
    <property type="project" value="InterPro"/>
</dbReference>
<dbReference type="SMART" id="SM00342">
    <property type="entry name" value="HTH_ARAC"/>
    <property type="match status" value="1"/>
</dbReference>
<dbReference type="PROSITE" id="PS01124">
    <property type="entry name" value="HTH_ARAC_FAMILY_2"/>
    <property type="match status" value="1"/>
</dbReference>
<dbReference type="Gene3D" id="1.10.10.60">
    <property type="entry name" value="Homeodomain-like"/>
    <property type="match status" value="2"/>
</dbReference>